<accession>A0A556N673</accession>
<protein>
    <submittedName>
        <fullName evidence="1">Uncharacterized protein</fullName>
    </submittedName>
</protein>
<dbReference type="Proteomes" id="UP000316008">
    <property type="component" value="Unassembled WGS sequence"/>
</dbReference>
<reference evidence="1 2" key="1">
    <citation type="submission" date="2019-07" db="EMBL/GenBank/DDBJ databases">
        <authorList>
            <person name="Huq M.A."/>
        </authorList>
    </citation>
    <scope>NUCLEOTIDE SEQUENCE [LARGE SCALE GENOMIC DNA]</scope>
    <source>
        <strain evidence="1 2">MAH-3</strain>
    </source>
</reference>
<dbReference type="AlphaFoldDB" id="A0A556N673"/>
<gene>
    <name evidence="1" type="ORF">FO442_00330</name>
</gene>
<dbReference type="EMBL" id="VLPL01000001">
    <property type="protein sequence ID" value="TSJ47608.1"/>
    <property type="molecule type" value="Genomic_DNA"/>
</dbReference>
<keyword evidence="2" id="KW-1185">Reference proteome</keyword>
<name>A0A556N673_9FLAO</name>
<evidence type="ECO:0000313" key="2">
    <source>
        <dbReference type="Proteomes" id="UP000316008"/>
    </source>
</evidence>
<dbReference type="RefSeq" id="WP_144331144.1">
    <property type="nucleotide sequence ID" value="NZ_VLPL01000001.1"/>
</dbReference>
<dbReference type="OrthoDB" id="9960473at2"/>
<sequence length="104" mass="11851">MIRNVSFNSLTVYAGESITVNIEASYPVFIEVYCFTTQPPPPKFAPCPDSGSHRLFVQQPFIFRTDRWTFENNGYVEFKIIDADGDMDTYKIEIEGLQSSLPSN</sequence>
<organism evidence="1 2">
    <name type="scientific">Fluviicola chungangensis</name>
    <dbReference type="NCBI Taxonomy" id="2597671"/>
    <lineage>
        <taxon>Bacteria</taxon>
        <taxon>Pseudomonadati</taxon>
        <taxon>Bacteroidota</taxon>
        <taxon>Flavobacteriia</taxon>
        <taxon>Flavobacteriales</taxon>
        <taxon>Crocinitomicaceae</taxon>
        <taxon>Fluviicola</taxon>
    </lineage>
</organism>
<evidence type="ECO:0000313" key="1">
    <source>
        <dbReference type="EMBL" id="TSJ47608.1"/>
    </source>
</evidence>
<proteinExistence type="predicted"/>
<comment type="caution">
    <text evidence="1">The sequence shown here is derived from an EMBL/GenBank/DDBJ whole genome shotgun (WGS) entry which is preliminary data.</text>
</comment>